<dbReference type="CDD" id="cd00071">
    <property type="entry name" value="GMPK"/>
    <property type="match status" value="1"/>
</dbReference>
<evidence type="ECO:0000256" key="2">
    <source>
        <dbReference type="ARBA" id="ARBA00022679"/>
    </source>
</evidence>
<comment type="caution">
    <text evidence="5">The sequence shown here is derived from an EMBL/GenBank/DDBJ whole genome shotgun (WGS) entry which is preliminary data.</text>
</comment>
<dbReference type="PROSITE" id="PS00856">
    <property type="entry name" value="GUANYLATE_KINASE_1"/>
    <property type="match status" value="1"/>
</dbReference>
<dbReference type="GO" id="GO:0004385">
    <property type="term" value="F:GMP kinase activity"/>
    <property type="evidence" value="ECO:0007669"/>
    <property type="project" value="TreeGrafter"/>
</dbReference>
<dbReference type="SUPFAM" id="SSF52540">
    <property type="entry name" value="P-loop containing nucleoside triphosphate hydrolases"/>
    <property type="match status" value="1"/>
</dbReference>
<evidence type="ECO:0000256" key="1">
    <source>
        <dbReference type="ARBA" id="ARBA00005790"/>
    </source>
</evidence>
<evidence type="ECO:0000313" key="5">
    <source>
        <dbReference type="EMBL" id="OGG54222.1"/>
    </source>
</evidence>
<accession>A0A1F6CZF8</accession>
<dbReference type="InterPro" id="IPR008145">
    <property type="entry name" value="GK/Ca_channel_bsu"/>
</dbReference>
<dbReference type="Pfam" id="PF00625">
    <property type="entry name" value="Guanylate_kin"/>
    <property type="match status" value="1"/>
</dbReference>
<protein>
    <recommendedName>
        <fullName evidence="4">Guanylate kinase-like domain-containing protein</fullName>
    </recommendedName>
</protein>
<dbReference type="Proteomes" id="UP000176863">
    <property type="component" value="Unassembled WGS sequence"/>
</dbReference>
<evidence type="ECO:0000313" key="6">
    <source>
        <dbReference type="Proteomes" id="UP000176863"/>
    </source>
</evidence>
<dbReference type="InterPro" id="IPR027417">
    <property type="entry name" value="P-loop_NTPase"/>
</dbReference>
<keyword evidence="2" id="KW-0808">Transferase</keyword>
<proteinExistence type="inferred from homology"/>
<dbReference type="Gene3D" id="3.40.50.300">
    <property type="entry name" value="P-loop containing nucleotide triphosphate hydrolases"/>
    <property type="match status" value="1"/>
</dbReference>
<dbReference type="PANTHER" id="PTHR23117">
    <property type="entry name" value="GUANYLATE KINASE-RELATED"/>
    <property type="match status" value="1"/>
</dbReference>
<sequence length="198" mass="22667">MEAVTVKQVVVIAGPSGSGKNVVINEILKRYPNCARLVTATTRAMRPGEQEGVDYYFMSQEQFDEQLSAGNILEHRFVPALNTYYGTYLPDLAKRMSEGKIVFAQVDIEGARLLKSRYGATTIFIMPESLEQFRARLHVRNPEWSEIEFKARMKVTEQELHEHAPQYDYRIVNADGKLEDTLREVVEIMQKEGYNLST</sequence>
<keyword evidence="3" id="KW-0418">Kinase</keyword>
<gene>
    <name evidence="5" type="ORF">A2851_00970</name>
</gene>
<dbReference type="InterPro" id="IPR020590">
    <property type="entry name" value="Guanylate_kinase_CS"/>
</dbReference>
<evidence type="ECO:0000256" key="3">
    <source>
        <dbReference type="ARBA" id="ARBA00022777"/>
    </source>
</evidence>
<evidence type="ECO:0000259" key="4">
    <source>
        <dbReference type="PROSITE" id="PS50052"/>
    </source>
</evidence>
<dbReference type="EMBL" id="MFKT01000001">
    <property type="protein sequence ID" value="OGG54222.1"/>
    <property type="molecule type" value="Genomic_DNA"/>
</dbReference>
<dbReference type="SMART" id="SM00072">
    <property type="entry name" value="GuKc"/>
    <property type="match status" value="1"/>
</dbReference>
<reference evidence="5 6" key="1">
    <citation type="journal article" date="2016" name="Nat. Commun.">
        <title>Thousands of microbial genomes shed light on interconnected biogeochemical processes in an aquifer system.</title>
        <authorList>
            <person name="Anantharaman K."/>
            <person name="Brown C.T."/>
            <person name="Hug L.A."/>
            <person name="Sharon I."/>
            <person name="Castelle C.J."/>
            <person name="Probst A.J."/>
            <person name="Thomas B.C."/>
            <person name="Singh A."/>
            <person name="Wilkins M.J."/>
            <person name="Karaoz U."/>
            <person name="Brodie E.L."/>
            <person name="Williams K.H."/>
            <person name="Hubbard S.S."/>
            <person name="Banfield J.F."/>
        </authorList>
    </citation>
    <scope>NUCLEOTIDE SEQUENCE [LARGE SCALE GENOMIC DNA]</scope>
</reference>
<dbReference type="AlphaFoldDB" id="A0A1F6CZF8"/>
<feature type="domain" description="Guanylate kinase-like" evidence="4">
    <location>
        <begin position="7"/>
        <end position="190"/>
    </location>
</feature>
<comment type="similarity">
    <text evidence="1">Belongs to the guanylate kinase family.</text>
</comment>
<dbReference type="PANTHER" id="PTHR23117:SF13">
    <property type="entry name" value="GUANYLATE KINASE"/>
    <property type="match status" value="1"/>
</dbReference>
<dbReference type="InterPro" id="IPR008144">
    <property type="entry name" value="Guanylate_kin-like_dom"/>
</dbReference>
<dbReference type="GO" id="GO:0005829">
    <property type="term" value="C:cytosol"/>
    <property type="evidence" value="ECO:0007669"/>
    <property type="project" value="TreeGrafter"/>
</dbReference>
<name>A0A1F6CZF8_9BACT</name>
<dbReference type="PROSITE" id="PS50052">
    <property type="entry name" value="GUANYLATE_KINASE_2"/>
    <property type="match status" value="1"/>
</dbReference>
<organism evidence="5 6">
    <name type="scientific">Candidatus Kaiserbacteria bacterium RIFCSPHIGHO2_01_FULL_53_29</name>
    <dbReference type="NCBI Taxonomy" id="1798480"/>
    <lineage>
        <taxon>Bacteria</taxon>
        <taxon>Candidatus Kaiseribacteriota</taxon>
    </lineage>
</organism>
<dbReference type="STRING" id="1798480.A2851_00970"/>